<evidence type="ECO:0000313" key="1">
    <source>
        <dbReference type="EMBL" id="KAJ7610221.1"/>
    </source>
</evidence>
<gene>
    <name evidence="1" type="ORF">FB45DRAFT_337369</name>
</gene>
<protein>
    <submittedName>
        <fullName evidence="1">Uncharacterized protein</fullName>
    </submittedName>
</protein>
<accession>A0AAD7FBC8</accession>
<name>A0AAD7FBC8_9AGAR</name>
<proteinExistence type="predicted"/>
<dbReference type="AlphaFoldDB" id="A0AAD7FBC8"/>
<keyword evidence="2" id="KW-1185">Reference proteome</keyword>
<sequence>MFWRQEMRKLKTSQDLWIMHKMILLLLPTSGERGNLLKMLGDICLKQWNTTNGPTEALNQAVLAYDDGVREGLTDVTVLYPGKTLMLASCGNSLITLSEEVGNLEDLPDGNPNIASGLTKLGDCLITRFQQLGNLEDLHRSVLVREDAVHLTPEDHAQKAAMIGNLGCSIIM</sequence>
<dbReference type="Proteomes" id="UP001221142">
    <property type="component" value="Unassembled WGS sequence"/>
</dbReference>
<dbReference type="EMBL" id="JARKIF010000036">
    <property type="protein sequence ID" value="KAJ7610221.1"/>
    <property type="molecule type" value="Genomic_DNA"/>
</dbReference>
<organism evidence="1 2">
    <name type="scientific">Roridomyces roridus</name>
    <dbReference type="NCBI Taxonomy" id="1738132"/>
    <lineage>
        <taxon>Eukaryota</taxon>
        <taxon>Fungi</taxon>
        <taxon>Dikarya</taxon>
        <taxon>Basidiomycota</taxon>
        <taxon>Agaricomycotina</taxon>
        <taxon>Agaricomycetes</taxon>
        <taxon>Agaricomycetidae</taxon>
        <taxon>Agaricales</taxon>
        <taxon>Marasmiineae</taxon>
        <taxon>Mycenaceae</taxon>
        <taxon>Roridomyces</taxon>
    </lineage>
</organism>
<reference evidence="1" key="1">
    <citation type="submission" date="2023-03" db="EMBL/GenBank/DDBJ databases">
        <title>Massive genome expansion in bonnet fungi (Mycena s.s.) driven by repeated elements and novel gene families across ecological guilds.</title>
        <authorList>
            <consortium name="Lawrence Berkeley National Laboratory"/>
            <person name="Harder C.B."/>
            <person name="Miyauchi S."/>
            <person name="Viragh M."/>
            <person name="Kuo A."/>
            <person name="Thoen E."/>
            <person name="Andreopoulos B."/>
            <person name="Lu D."/>
            <person name="Skrede I."/>
            <person name="Drula E."/>
            <person name="Henrissat B."/>
            <person name="Morin E."/>
            <person name="Kohler A."/>
            <person name="Barry K."/>
            <person name="LaButti K."/>
            <person name="Morin E."/>
            <person name="Salamov A."/>
            <person name="Lipzen A."/>
            <person name="Mereny Z."/>
            <person name="Hegedus B."/>
            <person name="Baldrian P."/>
            <person name="Stursova M."/>
            <person name="Weitz H."/>
            <person name="Taylor A."/>
            <person name="Grigoriev I.V."/>
            <person name="Nagy L.G."/>
            <person name="Martin F."/>
            <person name="Kauserud H."/>
        </authorList>
    </citation>
    <scope>NUCLEOTIDE SEQUENCE</scope>
    <source>
        <strain evidence="1">9284</strain>
    </source>
</reference>
<comment type="caution">
    <text evidence="1">The sequence shown here is derived from an EMBL/GenBank/DDBJ whole genome shotgun (WGS) entry which is preliminary data.</text>
</comment>
<evidence type="ECO:0000313" key="2">
    <source>
        <dbReference type="Proteomes" id="UP001221142"/>
    </source>
</evidence>